<dbReference type="InterPro" id="IPR050194">
    <property type="entry name" value="Glycosyltransferase_grp1"/>
</dbReference>
<dbReference type="STRING" id="543526.Htur_1231"/>
<evidence type="ECO:0000313" key="4">
    <source>
        <dbReference type="Proteomes" id="UP000001903"/>
    </source>
</evidence>
<name>D2RP88_HALTV</name>
<dbReference type="InterPro" id="IPR047691">
    <property type="entry name" value="PelF-like"/>
</dbReference>
<dbReference type="Gene3D" id="3.40.50.2000">
    <property type="entry name" value="Glycogen Phosphorylase B"/>
    <property type="match status" value="2"/>
</dbReference>
<dbReference type="NCBIfam" id="NF038011">
    <property type="entry name" value="PelF"/>
    <property type="match status" value="1"/>
</dbReference>
<dbReference type="SUPFAM" id="SSF53756">
    <property type="entry name" value="UDP-Glycosyltransferase/glycogen phosphorylase"/>
    <property type="match status" value="1"/>
</dbReference>
<dbReference type="eggNOG" id="arCOG01403">
    <property type="taxonomic scope" value="Archaea"/>
</dbReference>
<dbReference type="HOGENOM" id="CLU_009583_2_5_2"/>
<dbReference type="InterPro" id="IPR028098">
    <property type="entry name" value="Glyco_trans_4-like_N"/>
</dbReference>
<dbReference type="PANTHER" id="PTHR45947">
    <property type="entry name" value="SULFOQUINOVOSYL TRANSFERASE SQD2"/>
    <property type="match status" value="1"/>
</dbReference>
<keyword evidence="3" id="KW-0808">Transferase</keyword>
<dbReference type="EMBL" id="CP001860">
    <property type="protein sequence ID" value="ADB60122.1"/>
    <property type="molecule type" value="Genomic_DNA"/>
</dbReference>
<proteinExistence type="predicted"/>
<evidence type="ECO:0000313" key="3">
    <source>
        <dbReference type="EMBL" id="ADB60122.1"/>
    </source>
</evidence>
<evidence type="ECO:0000259" key="2">
    <source>
        <dbReference type="Pfam" id="PF13439"/>
    </source>
</evidence>
<dbReference type="GeneID" id="31787551"/>
<dbReference type="CAZy" id="GT4">
    <property type="family name" value="Glycosyltransferase Family 4"/>
</dbReference>
<dbReference type="PANTHER" id="PTHR45947:SF3">
    <property type="entry name" value="SULFOQUINOVOSYL TRANSFERASE SQD2"/>
    <property type="match status" value="1"/>
</dbReference>
<feature type="domain" description="Glycosyl transferase family 1" evidence="1">
    <location>
        <begin position="187"/>
        <end position="342"/>
    </location>
</feature>
<dbReference type="OrthoDB" id="186661at2157"/>
<accession>D2RP88</accession>
<dbReference type="RefSeq" id="WP_012942428.1">
    <property type="nucleotide sequence ID" value="NC_013743.1"/>
</dbReference>
<dbReference type="KEGG" id="htu:Htur_1231"/>
<reference evidence="3 4" key="1">
    <citation type="journal article" date="2010" name="Stand. Genomic Sci.">
        <title>Complete genome sequence of Haloterrigena turkmenica type strain (4k).</title>
        <authorList>
            <person name="Saunders E."/>
            <person name="Tindall B.J."/>
            <person name="Fahnrich R."/>
            <person name="Lapidus A."/>
            <person name="Copeland A."/>
            <person name="Del Rio T.G."/>
            <person name="Lucas S."/>
            <person name="Chen F."/>
            <person name="Tice H."/>
            <person name="Cheng J.F."/>
            <person name="Han C."/>
            <person name="Detter J.C."/>
            <person name="Bruce D."/>
            <person name="Goodwin L."/>
            <person name="Chain P."/>
            <person name="Pitluck S."/>
            <person name="Pati A."/>
            <person name="Ivanova N."/>
            <person name="Mavromatis K."/>
            <person name="Chen A."/>
            <person name="Palaniappan K."/>
            <person name="Land M."/>
            <person name="Hauser L."/>
            <person name="Chang Y.J."/>
            <person name="Jeffries C.D."/>
            <person name="Brettin T."/>
            <person name="Rohde M."/>
            <person name="Goker M."/>
            <person name="Bristow J."/>
            <person name="Eisen J.A."/>
            <person name="Markowitz V."/>
            <person name="Hugenholtz P."/>
            <person name="Klenk H.P."/>
            <person name="Kyrpides N.C."/>
        </authorList>
    </citation>
    <scope>NUCLEOTIDE SEQUENCE [LARGE SCALE GENOMIC DNA]</scope>
    <source>
        <strain evidence="4">ATCC 51198 / DSM 5511 / JCM 9101 / NCIMB 13204 / VKM B-1734 / 4k</strain>
    </source>
</reference>
<organism evidence="3 4">
    <name type="scientific">Haloterrigena turkmenica (strain ATCC 51198 / DSM 5511 / JCM 9101 / NCIMB 13204 / VKM B-1734 / 4k)</name>
    <name type="common">Halococcus turkmenicus</name>
    <dbReference type="NCBI Taxonomy" id="543526"/>
    <lineage>
        <taxon>Archaea</taxon>
        <taxon>Methanobacteriati</taxon>
        <taxon>Methanobacteriota</taxon>
        <taxon>Stenosarchaea group</taxon>
        <taxon>Halobacteria</taxon>
        <taxon>Halobacteriales</taxon>
        <taxon>Natrialbaceae</taxon>
        <taxon>Haloterrigena</taxon>
    </lineage>
</organism>
<keyword evidence="4" id="KW-1185">Reference proteome</keyword>
<feature type="domain" description="Glycosyltransferase subfamily 4-like N-terminal" evidence="2">
    <location>
        <begin position="18"/>
        <end position="182"/>
    </location>
</feature>
<dbReference type="CDD" id="cd03801">
    <property type="entry name" value="GT4_PimA-like"/>
    <property type="match status" value="1"/>
</dbReference>
<dbReference type="Pfam" id="PF13439">
    <property type="entry name" value="Glyco_transf_4"/>
    <property type="match status" value="1"/>
</dbReference>
<gene>
    <name evidence="3" type="ordered locus">Htur_1231</name>
</gene>
<sequence>MTSKPSIVYVNPTKQVRTGIQSLSRGLTTKANITILTPSDSEEMASEAPNVDYRYYNAMYVPGVRYTLPTPSFLRQLSALVKKSDIVHVYSYFYPVCAAAVIESRRLSTPSVVTVDSLPGVNWTSGSRPVDFIGRCYTATLGRATFEAADHVVALGDYLLDPLKPYAEADKLSVIPNGIDTENFTPSRDESRADSEVTELLFVGRLDPVKGVPTLLNAMKLLSLESEEAYHLTIVGDGTKRDEYESRCVELGIDDLVTFEGYQENVLPYYRSHDIFVLSSLSEGQPTVLLEAQACGLPVISTDVGSASELVKAGETVPPNNSEALARAIDAVSANTEDICQRVRSNVIANYSMETMCDDYWTLYQKLWNSNS</sequence>
<protein>
    <submittedName>
        <fullName evidence="3">Glycosyl transferase group 1</fullName>
    </submittedName>
</protein>
<dbReference type="InterPro" id="IPR001296">
    <property type="entry name" value="Glyco_trans_1"/>
</dbReference>
<dbReference type="Proteomes" id="UP000001903">
    <property type="component" value="Chromosome"/>
</dbReference>
<evidence type="ECO:0000259" key="1">
    <source>
        <dbReference type="Pfam" id="PF00534"/>
    </source>
</evidence>
<dbReference type="AlphaFoldDB" id="D2RP88"/>
<dbReference type="Pfam" id="PF00534">
    <property type="entry name" value="Glycos_transf_1"/>
    <property type="match status" value="1"/>
</dbReference>
<dbReference type="GO" id="GO:0016757">
    <property type="term" value="F:glycosyltransferase activity"/>
    <property type="evidence" value="ECO:0007669"/>
    <property type="project" value="InterPro"/>
</dbReference>